<dbReference type="EMBL" id="CM037621">
    <property type="protein sequence ID" value="KAH8001415.1"/>
    <property type="molecule type" value="Genomic_DNA"/>
</dbReference>
<accession>A0ACB8F883</accession>
<gene>
    <name evidence="1" type="ORF">K3G42_006669</name>
</gene>
<evidence type="ECO:0000313" key="1">
    <source>
        <dbReference type="EMBL" id="KAH8001415.1"/>
    </source>
</evidence>
<dbReference type="Proteomes" id="UP000827872">
    <property type="component" value="Linkage Group LG08"/>
</dbReference>
<proteinExistence type="predicted"/>
<keyword evidence="2" id="KW-1185">Reference proteome</keyword>
<name>A0ACB8F883_9SAUR</name>
<sequence>MAAAEAGRDVAYFTFGDAELMRDIYSMHTFLTEKGQTVGDVYRLLLRYYNEECKCCSTPRPEFKLYPFIYSTVETHVNATADEKAFCFDE</sequence>
<protein>
    <submittedName>
        <fullName evidence="1">Uncharacterized protein</fullName>
    </submittedName>
</protein>
<evidence type="ECO:0000313" key="2">
    <source>
        <dbReference type="Proteomes" id="UP000827872"/>
    </source>
</evidence>
<organism evidence="1 2">
    <name type="scientific">Sphaerodactylus townsendi</name>
    <dbReference type="NCBI Taxonomy" id="933632"/>
    <lineage>
        <taxon>Eukaryota</taxon>
        <taxon>Metazoa</taxon>
        <taxon>Chordata</taxon>
        <taxon>Craniata</taxon>
        <taxon>Vertebrata</taxon>
        <taxon>Euteleostomi</taxon>
        <taxon>Lepidosauria</taxon>
        <taxon>Squamata</taxon>
        <taxon>Bifurcata</taxon>
        <taxon>Gekkota</taxon>
        <taxon>Sphaerodactylidae</taxon>
        <taxon>Sphaerodactylus</taxon>
    </lineage>
</organism>
<comment type="caution">
    <text evidence="1">The sequence shown here is derived from an EMBL/GenBank/DDBJ whole genome shotgun (WGS) entry which is preliminary data.</text>
</comment>
<reference evidence="1" key="1">
    <citation type="submission" date="2021-08" db="EMBL/GenBank/DDBJ databases">
        <title>The first chromosome-level gecko genome reveals the dynamic sex chromosomes of Neotropical dwarf geckos (Sphaerodactylidae: Sphaerodactylus).</title>
        <authorList>
            <person name="Pinto B.J."/>
            <person name="Keating S.E."/>
            <person name="Gamble T."/>
        </authorList>
    </citation>
    <scope>NUCLEOTIDE SEQUENCE</scope>
    <source>
        <strain evidence="1">TG3544</strain>
    </source>
</reference>